<dbReference type="PANTHER" id="PTHR43537:SF20">
    <property type="entry name" value="HTH-TYPE TRANSCRIPTIONAL REPRESSOR GLAR"/>
    <property type="match status" value="1"/>
</dbReference>
<dbReference type="Gene3D" id="1.10.10.10">
    <property type="entry name" value="Winged helix-like DNA-binding domain superfamily/Winged helix DNA-binding domain"/>
    <property type="match status" value="1"/>
</dbReference>
<keyword evidence="1" id="KW-0805">Transcription regulation</keyword>
<feature type="domain" description="HTH gntR-type" evidence="5">
    <location>
        <begin position="79"/>
        <end position="146"/>
    </location>
</feature>
<evidence type="ECO:0000256" key="1">
    <source>
        <dbReference type="ARBA" id="ARBA00023015"/>
    </source>
</evidence>
<dbReference type="AlphaFoldDB" id="G6EA80"/>
<dbReference type="Proteomes" id="UP000004030">
    <property type="component" value="Unassembled WGS sequence"/>
</dbReference>
<evidence type="ECO:0000313" key="7">
    <source>
        <dbReference type="Proteomes" id="UP000004030"/>
    </source>
</evidence>
<dbReference type="PANTHER" id="PTHR43537">
    <property type="entry name" value="TRANSCRIPTIONAL REGULATOR, GNTR FAMILY"/>
    <property type="match status" value="1"/>
</dbReference>
<dbReference type="PATRIC" id="fig|1088721.3.peg.1235"/>
<accession>G6EA80</accession>
<evidence type="ECO:0000259" key="5">
    <source>
        <dbReference type="PROSITE" id="PS50949"/>
    </source>
</evidence>
<dbReference type="Pfam" id="PF07729">
    <property type="entry name" value="FCD"/>
    <property type="match status" value="1"/>
</dbReference>
<dbReference type="InterPro" id="IPR008920">
    <property type="entry name" value="TF_FadR/GntR_C"/>
</dbReference>
<dbReference type="OrthoDB" id="7620579at2"/>
<organism evidence="6 7">
    <name type="scientific">Novosphingobium pentaromativorans US6-1</name>
    <dbReference type="NCBI Taxonomy" id="1088721"/>
    <lineage>
        <taxon>Bacteria</taxon>
        <taxon>Pseudomonadati</taxon>
        <taxon>Pseudomonadota</taxon>
        <taxon>Alphaproteobacteria</taxon>
        <taxon>Sphingomonadales</taxon>
        <taxon>Sphingomonadaceae</taxon>
        <taxon>Novosphingobium</taxon>
    </lineage>
</organism>
<evidence type="ECO:0000256" key="4">
    <source>
        <dbReference type="SAM" id="MobiDB-lite"/>
    </source>
</evidence>
<feature type="region of interest" description="Disordered" evidence="4">
    <location>
        <begin position="61"/>
        <end position="80"/>
    </location>
</feature>
<dbReference type="InterPro" id="IPR036388">
    <property type="entry name" value="WH-like_DNA-bd_sf"/>
</dbReference>
<evidence type="ECO:0000256" key="3">
    <source>
        <dbReference type="ARBA" id="ARBA00023163"/>
    </source>
</evidence>
<evidence type="ECO:0000256" key="2">
    <source>
        <dbReference type="ARBA" id="ARBA00023125"/>
    </source>
</evidence>
<dbReference type="SMART" id="SM00345">
    <property type="entry name" value="HTH_GNTR"/>
    <property type="match status" value="1"/>
</dbReference>
<dbReference type="InterPro" id="IPR000524">
    <property type="entry name" value="Tscrpt_reg_HTH_GntR"/>
</dbReference>
<dbReference type="PRINTS" id="PR00035">
    <property type="entry name" value="HTHGNTR"/>
</dbReference>
<sequence>MDPELKSDIYSTIVVFWRIAFIQAVGVKPDNWKPAVDYRETQETSELREDGTLVQRQIKTAEKADMGSGQKSLALEPGPREAGDAHRWLRDAIISGELAAGEIVTQEELTQRIGASRTPIREAVRRLQQEGLVVSQANKRVQIADFSIADLEDLYILRISVDAIAVRLTVQSLAPEMLAELWGLIAQMDHFALSEDYDRSEIPHRKFHQLLSSSVGERMSRLHSELFDHSDRYRRAFSGSIPGGYWPRRHIEHRHILEAAEKRDCDRAVLLTAEHYGRSVLEEMRVIDPDYVPERLYTALRAAGGVPDPEKLVAHNAVPRKKAG</sequence>
<keyword evidence="3" id="KW-0804">Transcription</keyword>
<dbReference type="GO" id="GO:0003677">
    <property type="term" value="F:DNA binding"/>
    <property type="evidence" value="ECO:0007669"/>
    <property type="project" value="UniProtKB-KW"/>
</dbReference>
<dbReference type="Gene3D" id="1.20.120.530">
    <property type="entry name" value="GntR ligand-binding domain-like"/>
    <property type="match status" value="1"/>
</dbReference>
<dbReference type="SUPFAM" id="SSF48008">
    <property type="entry name" value="GntR ligand-binding domain-like"/>
    <property type="match status" value="1"/>
</dbReference>
<dbReference type="GO" id="GO:0003700">
    <property type="term" value="F:DNA-binding transcription factor activity"/>
    <property type="evidence" value="ECO:0007669"/>
    <property type="project" value="InterPro"/>
</dbReference>
<name>G6EA80_9SPHN</name>
<protein>
    <recommendedName>
        <fullName evidence="5">HTH gntR-type domain-containing protein</fullName>
    </recommendedName>
</protein>
<gene>
    <name evidence="6" type="ORF">NSU_1251</name>
</gene>
<dbReference type="eggNOG" id="COG1802">
    <property type="taxonomic scope" value="Bacteria"/>
</dbReference>
<reference evidence="6 7" key="1">
    <citation type="journal article" date="2012" name="J. Bacteriol.">
        <title>Genome sequence of benzo(a)pyrene-degrading bacterium Novosphingobium pentaromativorans US6-1.</title>
        <authorList>
            <person name="Luo Y.R."/>
            <person name="Kang S.G."/>
            <person name="Kim S.J."/>
            <person name="Kim M.R."/>
            <person name="Li N."/>
            <person name="Lee J.H."/>
            <person name="Kwon K.K."/>
        </authorList>
    </citation>
    <scope>NUCLEOTIDE SEQUENCE [LARGE SCALE GENOMIC DNA]</scope>
    <source>
        <strain evidence="6 7">US6-1</strain>
    </source>
</reference>
<keyword evidence="2" id="KW-0238">DNA-binding</keyword>
<dbReference type="InterPro" id="IPR011711">
    <property type="entry name" value="GntR_C"/>
</dbReference>
<keyword evidence="7" id="KW-1185">Reference proteome</keyword>
<dbReference type="EMBL" id="AGFM01000015">
    <property type="protein sequence ID" value="EHJ61795.1"/>
    <property type="molecule type" value="Genomic_DNA"/>
</dbReference>
<comment type="caution">
    <text evidence="6">The sequence shown here is derived from an EMBL/GenBank/DDBJ whole genome shotgun (WGS) entry which is preliminary data.</text>
</comment>
<dbReference type="PROSITE" id="PS50949">
    <property type="entry name" value="HTH_GNTR"/>
    <property type="match status" value="1"/>
</dbReference>
<proteinExistence type="predicted"/>
<dbReference type="CDD" id="cd07377">
    <property type="entry name" value="WHTH_GntR"/>
    <property type="match status" value="1"/>
</dbReference>
<dbReference type="SUPFAM" id="SSF46785">
    <property type="entry name" value="Winged helix' DNA-binding domain"/>
    <property type="match status" value="1"/>
</dbReference>
<dbReference type="Pfam" id="PF00392">
    <property type="entry name" value="GntR"/>
    <property type="match status" value="1"/>
</dbReference>
<dbReference type="RefSeq" id="WP_007012166.1">
    <property type="nucleotide sequence ID" value="NZ_AGFM01000015.1"/>
</dbReference>
<evidence type="ECO:0000313" key="6">
    <source>
        <dbReference type="EMBL" id="EHJ61795.1"/>
    </source>
</evidence>
<dbReference type="SMART" id="SM00895">
    <property type="entry name" value="FCD"/>
    <property type="match status" value="1"/>
</dbReference>
<dbReference type="InterPro" id="IPR036390">
    <property type="entry name" value="WH_DNA-bd_sf"/>
</dbReference>